<accession>A0A9Q0YEL3</accession>
<evidence type="ECO:0000256" key="1">
    <source>
        <dbReference type="SAM" id="MobiDB-lite"/>
    </source>
</evidence>
<feature type="transmembrane region" description="Helical" evidence="2">
    <location>
        <begin position="59"/>
        <end position="82"/>
    </location>
</feature>
<proteinExistence type="predicted"/>
<gene>
    <name evidence="3" type="ORF">HOLleu_39936</name>
</gene>
<reference evidence="3" key="1">
    <citation type="submission" date="2021-10" db="EMBL/GenBank/DDBJ databases">
        <title>Tropical sea cucumber genome reveals ecological adaptation and Cuvierian tubules defense mechanism.</title>
        <authorList>
            <person name="Chen T."/>
        </authorList>
    </citation>
    <scope>NUCLEOTIDE SEQUENCE</scope>
    <source>
        <strain evidence="3">Nanhai2018</strain>
        <tissue evidence="3">Muscle</tissue>
    </source>
</reference>
<name>A0A9Q0YEL3_HOLLE</name>
<comment type="caution">
    <text evidence="3">The sequence shown here is derived from an EMBL/GenBank/DDBJ whole genome shotgun (WGS) entry which is preliminary data.</text>
</comment>
<feature type="compositionally biased region" description="Polar residues" evidence="1">
    <location>
        <begin position="119"/>
        <end position="133"/>
    </location>
</feature>
<dbReference type="AlphaFoldDB" id="A0A9Q0YEL3"/>
<keyword evidence="2" id="KW-1133">Transmembrane helix</keyword>
<keyword evidence="4" id="KW-1185">Reference proteome</keyword>
<keyword evidence="2" id="KW-0812">Transmembrane</keyword>
<sequence>MNRDWQGSYICTVDNGVEVSFVLNVSLAEDGLPATPGAGGGVPSVIDPPRVKGHPLTGAVIVLSFLLMIATFSIVAICIVHCRSQQVKSENRDVVRSKLTQNRLMKFLRTDNISDKHTLAQQPTENQRSSTTENTRENLTDSNEILYENARHSGGERGQSGRDVKKNTGSKIISVKYDEDMSVYYNVSQMPSPTTDKSSECYNVTKTDDTEYTDLNIHEITTSEAYQPITLQCDGNVNKN</sequence>
<dbReference type="Proteomes" id="UP001152320">
    <property type="component" value="Chromosome 22"/>
</dbReference>
<evidence type="ECO:0000313" key="3">
    <source>
        <dbReference type="EMBL" id="KAJ8020364.1"/>
    </source>
</evidence>
<feature type="region of interest" description="Disordered" evidence="1">
    <location>
        <begin position="115"/>
        <end position="141"/>
    </location>
</feature>
<organism evidence="3 4">
    <name type="scientific">Holothuria leucospilota</name>
    <name type="common">Black long sea cucumber</name>
    <name type="synonym">Mertensiothuria leucospilota</name>
    <dbReference type="NCBI Taxonomy" id="206669"/>
    <lineage>
        <taxon>Eukaryota</taxon>
        <taxon>Metazoa</taxon>
        <taxon>Echinodermata</taxon>
        <taxon>Eleutherozoa</taxon>
        <taxon>Echinozoa</taxon>
        <taxon>Holothuroidea</taxon>
        <taxon>Aspidochirotacea</taxon>
        <taxon>Aspidochirotida</taxon>
        <taxon>Holothuriidae</taxon>
        <taxon>Holothuria</taxon>
    </lineage>
</organism>
<dbReference type="EMBL" id="JAIZAY010000022">
    <property type="protein sequence ID" value="KAJ8020364.1"/>
    <property type="molecule type" value="Genomic_DNA"/>
</dbReference>
<protein>
    <submittedName>
        <fullName evidence="3">Uncharacterized protein</fullName>
    </submittedName>
</protein>
<evidence type="ECO:0000256" key="2">
    <source>
        <dbReference type="SAM" id="Phobius"/>
    </source>
</evidence>
<keyword evidence="2" id="KW-0472">Membrane</keyword>
<evidence type="ECO:0000313" key="4">
    <source>
        <dbReference type="Proteomes" id="UP001152320"/>
    </source>
</evidence>